<evidence type="ECO:0000313" key="10">
    <source>
        <dbReference type="Proteomes" id="UP000595197"/>
    </source>
</evidence>
<comment type="subcellular location">
    <subcellularLocation>
        <location evidence="1 8">Cell membrane</location>
        <topology evidence="1 8">Multi-pass membrane protein</topology>
    </subcellularLocation>
</comment>
<dbReference type="InterPro" id="IPR052017">
    <property type="entry name" value="TSUP"/>
</dbReference>
<keyword evidence="4 8" id="KW-1003">Cell membrane</keyword>
<feature type="transmembrane region" description="Helical" evidence="8">
    <location>
        <begin position="142"/>
        <end position="166"/>
    </location>
</feature>
<dbReference type="RefSeq" id="WP_201079013.1">
    <property type="nucleotide sequence ID" value="NZ_CP067420.1"/>
</dbReference>
<evidence type="ECO:0000256" key="8">
    <source>
        <dbReference type="RuleBase" id="RU363041"/>
    </source>
</evidence>
<organism evidence="9 10">
    <name type="scientific">Skermanella cutis</name>
    <dbReference type="NCBI Taxonomy" id="2775420"/>
    <lineage>
        <taxon>Bacteria</taxon>
        <taxon>Pseudomonadati</taxon>
        <taxon>Pseudomonadota</taxon>
        <taxon>Alphaproteobacteria</taxon>
        <taxon>Rhodospirillales</taxon>
        <taxon>Azospirillaceae</taxon>
        <taxon>Skermanella</taxon>
    </lineage>
</organism>
<keyword evidence="5 8" id="KW-0812">Transmembrane</keyword>
<evidence type="ECO:0000256" key="4">
    <source>
        <dbReference type="ARBA" id="ARBA00022475"/>
    </source>
</evidence>
<evidence type="ECO:0000256" key="5">
    <source>
        <dbReference type="ARBA" id="ARBA00022692"/>
    </source>
</evidence>
<gene>
    <name evidence="9" type="ORF">IGS68_08745</name>
</gene>
<dbReference type="Proteomes" id="UP000595197">
    <property type="component" value="Chromosome"/>
</dbReference>
<feature type="transmembrane region" description="Helical" evidence="8">
    <location>
        <begin position="39"/>
        <end position="62"/>
    </location>
</feature>
<dbReference type="PANTHER" id="PTHR30269:SF32">
    <property type="entry name" value="MEMBRANE TRANSPORTER PROTEIN-RELATED"/>
    <property type="match status" value="1"/>
</dbReference>
<keyword evidence="3" id="KW-0813">Transport</keyword>
<protein>
    <recommendedName>
        <fullName evidence="8">Probable membrane transporter protein</fullName>
    </recommendedName>
</protein>
<keyword evidence="7 8" id="KW-0472">Membrane</keyword>
<evidence type="ECO:0000256" key="6">
    <source>
        <dbReference type="ARBA" id="ARBA00022989"/>
    </source>
</evidence>
<accession>A0ABX7BCG2</accession>
<keyword evidence="6 8" id="KW-1133">Transmembrane helix</keyword>
<evidence type="ECO:0000313" key="9">
    <source>
        <dbReference type="EMBL" id="QQP91275.1"/>
    </source>
</evidence>
<dbReference type="EMBL" id="CP067420">
    <property type="protein sequence ID" value="QQP91275.1"/>
    <property type="molecule type" value="Genomic_DNA"/>
</dbReference>
<feature type="transmembrane region" description="Helical" evidence="8">
    <location>
        <begin position="6"/>
        <end position="27"/>
    </location>
</feature>
<comment type="similarity">
    <text evidence="2 8">Belongs to the 4-toluene sulfonate uptake permease (TSUP) (TC 2.A.102) family.</text>
</comment>
<dbReference type="InterPro" id="IPR002781">
    <property type="entry name" value="TM_pro_TauE-like"/>
</dbReference>
<feature type="transmembrane region" description="Helical" evidence="8">
    <location>
        <begin position="82"/>
        <end position="104"/>
    </location>
</feature>
<evidence type="ECO:0000256" key="7">
    <source>
        <dbReference type="ARBA" id="ARBA00023136"/>
    </source>
</evidence>
<feature type="transmembrane region" description="Helical" evidence="8">
    <location>
        <begin position="178"/>
        <end position="197"/>
    </location>
</feature>
<proteinExistence type="inferred from homology"/>
<keyword evidence="10" id="KW-1185">Reference proteome</keyword>
<name>A0ABX7BCG2_9PROT</name>
<reference evidence="9" key="1">
    <citation type="submission" date="2021-02" db="EMBL/GenBank/DDBJ databases">
        <title>Skermanella TT6 skin isolate.</title>
        <authorList>
            <person name="Lee K."/>
            <person name="Ganzorig M."/>
        </authorList>
    </citation>
    <scope>NUCLEOTIDE SEQUENCE</scope>
    <source>
        <strain evidence="9">TT6</strain>
    </source>
</reference>
<sequence>MFTTTIATITTIGTIIAAIAFLIAGFVKGVIGLGLPTVAIGLLGLVMPPAEAAALLVVPSLVTNVWQLAAGPSFRVLLRRLWPMLVGICIGTWAATLAGAGLMAGGEADHAAAALGVALLAYACFGLSRARFTVPHGVEGRFSLLVGAATGAVTAATGVFVIPAVPWLQALELRRDDLVQALGLSFLTSTVAMAAGLAEGGAFDGAVAGASLLALVPALAGMALGQRVRTLVRPETFRRCFFLGLLALGGHLALRPLL</sequence>
<evidence type="ECO:0000256" key="1">
    <source>
        <dbReference type="ARBA" id="ARBA00004651"/>
    </source>
</evidence>
<dbReference type="PANTHER" id="PTHR30269">
    <property type="entry name" value="TRANSMEMBRANE PROTEIN YFCA"/>
    <property type="match status" value="1"/>
</dbReference>
<feature type="transmembrane region" description="Helical" evidence="8">
    <location>
        <begin position="236"/>
        <end position="254"/>
    </location>
</feature>
<evidence type="ECO:0000256" key="3">
    <source>
        <dbReference type="ARBA" id="ARBA00022448"/>
    </source>
</evidence>
<evidence type="ECO:0000256" key="2">
    <source>
        <dbReference type="ARBA" id="ARBA00009142"/>
    </source>
</evidence>
<feature type="transmembrane region" description="Helical" evidence="8">
    <location>
        <begin position="111"/>
        <end position="130"/>
    </location>
</feature>
<feature type="transmembrane region" description="Helical" evidence="8">
    <location>
        <begin position="203"/>
        <end position="224"/>
    </location>
</feature>
<dbReference type="Pfam" id="PF01925">
    <property type="entry name" value="TauE"/>
    <property type="match status" value="1"/>
</dbReference>